<dbReference type="Proteomes" id="UP000295680">
    <property type="component" value="Unassembled WGS sequence"/>
</dbReference>
<reference evidence="2 3" key="1">
    <citation type="submission" date="2019-03" db="EMBL/GenBank/DDBJ databases">
        <title>Genomic Encyclopedia of Type Strains, Phase IV (KMG-IV): sequencing the most valuable type-strain genomes for metagenomic binning, comparative biology and taxonomic classification.</title>
        <authorList>
            <person name="Goeker M."/>
        </authorList>
    </citation>
    <scope>NUCLEOTIDE SEQUENCE [LARGE SCALE GENOMIC DNA]</scope>
    <source>
        <strain evidence="2 3">DSM 45934</strain>
    </source>
</reference>
<organism evidence="2 3">
    <name type="scientific">Actinocrispum wychmicini</name>
    <dbReference type="NCBI Taxonomy" id="1213861"/>
    <lineage>
        <taxon>Bacteria</taxon>
        <taxon>Bacillati</taxon>
        <taxon>Actinomycetota</taxon>
        <taxon>Actinomycetes</taxon>
        <taxon>Pseudonocardiales</taxon>
        <taxon>Pseudonocardiaceae</taxon>
        <taxon>Actinocrispum</taxon>
    </lineage>
</organism>
<accession>A0A4R2IRQ3</accession>
<dbReference type="AlphaFoldDB" id="A0A4R2IRQ3"/>
<feature type="transmembrane region" description="Helical" evidence="1">
    <location>
        <begin position="49"/>
        <end position="67"/>
    </location>
</feature>
<dbReference type="RefSeq" id="WP_132125701.1">
    <property type="nucleotide sequence ID" value="NZ_SLWS01000017.1"/>
</dbReference>
<evidence type="ECO:0000256" key="1">
    <source>
        <dbReference type="SAM" id="Phobius"/>
    </source>
</evidence>
<keyword evidence="1" id="KW-0472">Membrane</keyword>
<protein>
    <submittedName>
        <fullName evidence="2">Uncharacterized protein</fullName>
    </submittedName>
</protein>
<keyword evidence="1" id="KW-0812">Transmembrane</keyword>
<dbReference type="EMBL" id="SLWS01000017">
    <property type="protein sequence ID" value="TCO47412.1"/>
    <property type="molecule type" value="Genomic_DNA"/>
</dbReference>
<evidence type="ECO:0000313" key="3">
    <source>
        <dbReference type="Proteomes" id="UP000295680"/>
    </source>
</evidence>
<evidence type="ECO:0000313" key="2">
    <source>
        <dbReference type="EMBL" id="TCO47412.1"/>
    </source>
</evidence>
<feature type="transmembrane region" description="Helical" evidence="1">
    <location>
        <begin position="168"/>
        <end position="186"/>
    </location>
</feature>
<name>A0A4R2IRQ3_9PSEU</name>
<sequence>MSSAAEPPLDDGDLLYIEKTLRHAPTDLLLDDYVSGEILRTTWWRSVKVALGTFVLFAFIWLGSGGGPFARSAKDESSSVLVIGLLLGIALFAVTWIRFLRSEKKEAVGEWNTLLAGKAGAADSVYSHIAGRLRDRQLPIHNYLVKRTPTTFGTTGNRLVLIDGYHHVYVSVFAYGTGLYLGWTMWRIRRGSVLFQQYFNMPGRGDNFDSVGRILNLERLKAMREAVHAVCREALHTAVKGIAVAETYGFPSGMPAIERLPFTSAPPAVGPNAHARPRTGP</sequence>
<comment type="caution">
    <text evidence="2">The sequence shown here is derived from an EMBL/GenBank/DDBJ whole genome shotgun (WGS) entry which is preliminary data.</text>
</comment>
<keyword evidence="1" id="KW-1133">Transmembrane helix</keyword>
<keyword evidence="3" id="KW-1185">Reference proteome</keyword>
<feature type="transmembrane region" description="Helical" evidence="1">
    <location>
        <begin position="79"/>
        <end position="99"/>
    </location>
</feature>
<proteinExistence type="predicted"/>
<gene>
    <name evidence="2" type="ORF">EV192_117152</name>
</gene>
<dbReference type="OrthoDB" id="3291473at2"/>